<comment type="caution">
    <text evidence="1">The sequence shown here is derived from an EMBL/GenBank/DDBJ whole genome shotgun (WGS) entry which is preliminary data.</text>
</comment>
<evidence type="ECO:0000313" key="2">
    <source>
        <dbReference type="Proteomes" id="UP000317646"/>
    </source>
</evidence>
<dbReference type="EMBL" id="RCYZ01000001">
    <property type="protein sequence ID" value="TPG72293.1"/>
    <property type="molecule type" value="Genomic_DNA"/>
</dbReference>
<accession>A0A502HFD6</accession>
<dbReference type="RefSeq" id="WP_140465074.1">
    <property type="nucleotide sequence ID" value="NZ_RCYZ01000001.1"/>
</dbReference>
<dbReference type="AlphaFoldDB" id="A0A502HFD6"/>
<keyword evidence="2" id="KW-1185">Reference proteome</keyword>
<name>A0A502HFD6_9BACT</name>
<reference evidence="1 2" key="1">
    <citation type="journal article" date="2019" name="Environ. Microbiol.">
        <title>Species interactions and distinct microbial communities in high Arctic permafrost affected cryosols are associated with the CH4 and CO2 gas fluxes.</title>
        <authorList>
            <person name="Altshuler I."/>
            <person name="Hamel J."/>
            <person name="Turney S."/>
            <person name="Magnuson E."/>
            <person name="Levesque R."/>
            <person name="Greer C."/>
            <person name="Whyte L.G."/>
        </authorList>
    </citation>
    <scope>NUCLEOTIDE SEQUENCE [LARGE SCALE GENOMIC DNA]</scope>
    <source>
        <strain evidence="1 2">S9.2P</strain>
    </source>
</reference>
<evidence type="ECO:0000313" key="1">
    <source>
        <dbReference type="EMBL" id="TPG72293.1"/>
    </source>
</evidence>
<dbReference type="Proteomes" id="UP000317646">
    <property type="component" value="Unassembled WGS sequence"/>
</dbReference>
<protein>
    <submittedName>
        <fullName evidence="1">Uncharacterized protein</fullName>
    </submittedName>
</protein>
<sequence length="85" mass="8870">MAAAAALAAAVAAWHGPVKADWRAAFVHHHKIGDVGALATGSTVYNAKLSHIFIGCATGKLAAEIHIAMGEQAKTTRLRLEKTLL</sequence>
<organism evidence="1 2">
    <name type="scientific">Hymenobacter nivis</name>
    <dbReference type="NCBI Taxonomy" id="1850093"/>
    <lineage>
        <taxon>Bacteria</taxon>
        <taxon>Pseudomonadati</taxon>
        <taxon>Bacteroidota</taxon>
        <taxon>Cytophagia</taxon>
        <taxon>Cytophagales</taxon>
        <taxon>Hymenobacteraceae</taxon>
        <taxon>Hymenobacter</taxon>
    </lineage>
</organism>
<dbReference type="OrthoDB" id="9800909at2"/>
<dbReference type="SUPFAM" id="SSF158694">
    <property type="entry name" value="UraD-Like"/>
    <property type="match status" value="1"/>
</dbReference>
<proteinExistence type="predicted"/>
<dbReference type="InterPro" id="IPR036778">
    <property type="entry name" value="OHCU_decarboxylase_sf"/>
</dbReference>
<gene>
    <name evidence="1" type="ORF">EAH73_03425</name>
</gene>